<organism evidence="1 3">
    <name type="scientific">Vreelandella boliviensis LC1</name>
    <dbReference type="NCBI Taxonomy" id="1072583"/>
    <lineage>
        <taxon>Bacteria</taxon>
        <taxon>Pseudomonadati</taxon>
        <taxon>Pseudomonadota</taxon>
        <taxon>Gammaproteobacteria</taxon>
        <taxon>Oceanospirillales</taxon>
        <taxon>Halomonadaceae</taxon>
        <taxon>Vreelandella</taxon>
    </lineage>
</organism>
<evidence type="ECO:0000313" key="2">
    <source>
        <dbReference type="EMBL" id="OZT72920.1"/>
    </source>
</evidence>
<evidence type="ECO:0008006" key="5">
    <source>
        <dbReference type="Google" id="ProtNLM"/>
    </source>
</evidence>
<reference evidence="1 3" key="1">
    <citation type="submission" date="2011-10" db="EMBL/GenBank/DDBJ databases">
        <authorList>
            <person name="Quillaguamn J."/>
            <person name="Guzmn D."/>
            <person name="Balderrama-Subieta A."/>
            <person name="Cardona-Ortuo C."/>
            <person name="Guevara-Martnez M."/>
            <person name="Callisaya-Quispe N."/>
        </authorList>
    </citation>
    <scope>NUCLEOTIDE SEQUENCE [LARGE SCALE GENOMIC DNA]</scope>
    <source>
        <strain evidence="1 3">LC1</strain>
    </source>
</reference>
<evidence type="ECO:0000313" key="1">
    <source>
        <dbReference type="EMBL" id="EHJ91871.1"/>
    </source>
</evidence>
<accession>A0A265DUI7</accession>
<dbReference type="OrthoDB" id="6173744at2"/>
<dbReference type="PROSITE" id="PS51257">
    <property type="entry name" value="PROKAR_LIPOPROTEIN"/>
    <property type="match status" value="1"/>
</dbReference>
<reference evidence="2 4" key="2">
    <citation type="submission" date="2017-07" db="EMBL/GenBank/DDBJ databases">
        <title>Shotgun whole genome sequences of three halophilic bacterial isolates.</title>
        <authorList>
            <person name="Pozzo T."/>
            <person name="Higdon S.M."/>
            <person name="Quillaguaman J."/>
        </authorList>
    </citation>
    <scope>NUCLEOTIDE SEQUENCE [LARGE SCALE GENOMIC DNA]</scope>
    <source>
        <strain evidence="2 4">LC1</strain>
    </source>
</reference>
<evidence type="ECO:0000313" key="4">
    <source>
        <dbReference type="Proteomes" id="UP000216538"/>
    </source>
</evidence>
<dbReference type="Proteomes" id="UP000216538">
    <property type="component" value="Unassembled WGS sequence"/>
</dbReference>
<dbReference type="RefSeq" id="WP_007114360.1">
    <property type="nucleotide sequence ID" value="NZ_JH393259.1"/>
</dbReference>
<dbReference type="EMBL" id="NPEY01000016">
    <property type="protein sequence ID" value="OZT72920.1"/>
    <property type="molecule type" value="Genomic_DNA"/>
</dbReference>
<proteinExistence type="predicted"/>
<dbReference type="EMBL" id="JH393259">
    <property type="protein sequence ID" value="EHJ91871.1"/>
    <property type="molecule type" value="Genomic_DNA"/>
</dbReference>
<keyword evidence="4" id="KW-1185">Reference proteome</keyword>
<dbReference type="AlphaFoldDB" id="A0A265DUI7"/>
<evidence type="ECO:0000313" key="3">
    <source>
        <dbReference type="Proteomes" id="UP000005756"/>
    </source>
</evidence>
<dbReference type="Proteomes" id="UP000005756">
    <property type="component" value="Unassembled WGS sequence"/>
</dbReference>
<sequence length="77" mass="8847">MFKRRLALPISTLFVIVPLLLAGCTTYTWPDGSKETVIGVVPEEENQRYEEERVDGVRYRIPDEIPVKRSESIPVSR</sequence>
<gene>
    <name evidence="2" type="ORF">CE457_17265</name>
    <name evidence="1" type="ORF">KUC_3429</name>
</gene>
<name>A0A265DUI7_9GAMM</name>
<protein>
    <recommendedName>
        <fullName evidence="5">DUF4124 domain-containing protein</fullName>
    </recommendedName>
</protein>